<accession>A0ABR7Y2N1</accession>
<proteinExistence type="predicted"/>
<keyword evidence="1" id="KW-0732">Signal</keyword>
<dbReference type="PANTHER" id="PTHR43818">
    <property type="entry name" value="BCDNA.GH03377"/>
    <property type="match status" value="1"/>
</dbReference>
<feature type="chain" id="PRO_5045556636" evidence="1">
    <location>
        <begin position="28"/>
        <end position="332"/>
    </location>
</feature>
<comment type="caution">
    <text evidence="3">The sequence shown here is derived from an EMBL/GenBank/DDBJ whole genome shotgun (WGS) entry which is preliminary data.</text>
</comment>
<evidence type="ECO:0000256" key="1">
    <source>
        <dbReference type="SAM" id="SignalP"/>
    </source>
</evidence>
<dbReference type="RefSeq" id="WP_190308713.1">
    <property type="nucleotide sequence ID" value="NZ_JACNYK010000002.1"/>
</dbReference>
<dbReference type="PROSITE" id="PS51318">
    <property type="entry name" value="TAT"/>
    <property type="match status" value="1"/>
</dbReference>
<evidence type="ECO:0000313" key="3">
    <source>
        <dbReference type="EMBL" id="MBD1425558.1"/>
    </source>
</evidence>
<organism evidence="3 4">
    <name type="scientific">Sphingobacterium arenae</name>
    <dbReference type="NCBI Taxonomy" id="1280598"/>
    <lineage>
        <taxon>Bacteria</taxon>
        <taxon>Pseudomonadati</taxon>
        <taxon>Bacteroidota</taxon>
        <taxon>Sphingobacteriia</taxon>
        <taxon>Sphingobacteriales</taxon>
        <taxon>Sphingobacteriaceae</taxon>
        <taxon>Sphingobacterium</taxon>
    </lineage>
</organism>
<gene>
    <name evidence="3" type="ORF">H8B17_08200</name>
</gene>
<feature type="signal peptide" evidence="1">
    <location>
        <begin position="1"/>
        <end position="27"/>
    </location>
</feature>
<sequence>MKNLTRRDFIGASSLAMLGLAANQASAFSLSTTSQSRKRIGIIGLDTSHSVAFTKSINSNPEQYRGYKVVAAYPYGTKTIPSATDRIPKFTEDIKTHGVKITKSIKELLKQVDFVLLETNDGRLHLEQAEEVLKANKVLFIDKPLAASYADAQRIFELSEQYKTPFFSSSSLRYIDGMQDVIEGKYGKVLGADVYSPAALDPSHPDFFWYGIHGVEMLFAAMGIGCKSLSRTHTAGSDIIVGVWEDSRIGVVRGTRQGKNAYGGTVYCEKATVALGAFNGYNPLLERIVEFFDTKVVPFDSKETLEICAFIEAADVSKFSNGRSIDLNHIIK</sequence>
<evidence type="ECO:0000259" key="2">
    <source>
        <dbReference type="Pfam" id="PF01408"/>
    </source>
</evidence>
<dbReference type="Pfam" id="PF01408">
    <property type="entry name" value="GFO_IDH_MocA"/>
    <property type="match status" value="1"/>
</dbReference>
<reference evidence="3 4" key="1">
    <citation type="submission" date="2020-08" db="EMBL/GenBank/DDBJ databases">
        <title>Sphingobacterium sp. DN00404 isolated from aquaculture water.</title>
        <authorList>
            <person name="Zhang M."/>
        </authorList>
    </citation>
    <scope>NUCLEOTIDE SEQUENCE [LARGE SCALE GENOMIC DNA]</scope>
    <source>
        <strain evidence="3 4">KCTC 32294</strain>
    </source>
</reference>
<dbReference type="InterPro" id="IPR036291">
    <property type="entry name" value="NAD(P)-bd_dom_sf"/>
</dbReference>
<dbReference type="InterPro" id="IPR006311">
    <property type="entry name" value="TAT_signal"/>
</dbReference>
<evidence type="ECO:0000313" key="4">
    <source>
        <dbReference type="Proteomes" id="UP000606494"/>
    </source>
</evidence>
<protein>
    <submittedName>
        <fullName evidence="3">Gfo/Idh/MocA family oxidoreductase</fullName>
    </submittedName>
</protein>
<feature type="domain" description="Gfo/Idh/MocA-like oxidoreductase N-terminal" evidence="2">
    <location>
        <begin position="39"/>
        <end position="163"/>
    </location>
</feature>
<name>A0ABR7Y2N1_9SPHI</name>
<keyword evidence="4" id="KW-1185">Reference proteome</keyword>
<dbReference type="Gene3D" id="3.40.50.720">
    <property type="entry name" value="NAD(P)-binding Rossmann-like Domain"/>
    <property type="match status" value="1"/>
</dbReference>
<dbReference type="PANTHER" id="PTHR43818:SF9">
    <property type="entry name" value="HYPOTHETICAL OXIDOREDUCTASE"/>
    <property type="match status" value="1"/>
</dbReference>
<dbReference type="SUPFAM" id="SSF51735">
    <property type="entry name" value="NAD(P)-binding Rossmann-fold domains"/>
    <property type="match status" value="1"/>
</dbReference>
<dbReference type="EMBL" id="JACNYK010000002">
    <property type="protein sequence ID" value="MBD1425558.1"/>
    <property type="molecule type" value="Genomic_DNA"/>
</dbReference>
<dbReference type="InterPro" id="IPR000683">
    <property type="entry name" value="Gfo/Idh/MocA-like_OxRdtase_N"/>
</dbReference>
<dbReference type="InterPro" id="IPR050463">
    <property type="entry name" value="Gfo/Idh/MocA_oxidrdct_glycsds"/>
</dbReference>
<dbReference type="Proteomes" id="UP000606494">
    <property type="component" value="Unassembled WGS sequence"/>
</dbReference>